<keyword evidence="4 6" id="KW-0833">Ubl conjugation pathway</keyword>
<keyword evidence="6" id="KW-0653">Protein transport</keyword>
<dbReference type="GO" id="GO:0019776">
    <property type="term" value="F:Atg8-family ligase activity"/>
    <property type="evidence" value="ECO:0007669"/>
    <property type="project" value="TreeGrafter"/>
</dbReference>
<dbReference type="GO" id="GO:0000045">
    <property type="term" value="P:autophagosome assembly"/>
    <property type="evidence" value="ECO:0007669"/>
    <property type="project" value="InterPro"/>
</dbReference>
<reference evidence="7" key="1">
    <citation type="journal article" date="2020" name="Stud. Mycol.">
        <title>101 Dothideomycetes genomes: a test case for predicting lifestyles and emergence of pathogens.</title>
        <authorList>
            <person name="Haridas S."/>
            <person name="Albert R."/>
            <person name="Binder M."/>
            <person name="Bloem J."/>
            <person name="Labutti K."/>
            <person name="Salamov A."/>
            <person name="Andreopoulos B."/>
            <person name="Baker S."/>
            <person name="Barry K."/>
            <person name="Bills G."/>
            <person name="Bluhm B."/>
            <person name="Cannon C."/>
            <person name="Castanera R."/>
            <person name="Culley D."/>
            <person name="Daum C."/>
            <person name="Ezra D."/>
            <person name="Gonzalez J."/>
            <person name="Henrissat B."/>
            <person name="Kuo A."/>
            <person name="Liang C."/>
            <person name="Lipzen A."/>
            <person name="Lutzoni F."/>
            <person name="Magnuson J."/>
            <person name="Mondo S."/>
            <person name="Nolan M."/>
            <person name="Ohm R."/>
            <person name="Pangilinan J."/>
            <person name="Park H.-J."/>
            <person name="Ramirez L."/>
            <person name="Alfaro M."/>
            <person name="Sun H."/>
            <person name="Tritt A."/>
            <person name="Yoshinaga Y."/>
            <person name="Zwiers L.-H."/>
            <person name="Turgeon B."/>
            <person name="Goodwin S."/>
            <person name="Spatafora J."/>
            <person name="Crous P."/>
            <person name="Grigoriev I."/>
        </authorList>
    </citation>
    <scope>NUCLEOTIDE SEQUENCE</scope>
    <source>
        <strain evidence="7">CBS 113389</strain>
    </source>
</reference>
<dbReference type="AlphaFoldDB" id="A0A6A6PZK6"/>
<dbReference type="InterPro" id="IPR029071">
    <property type="entry name" value="Ubiquitin-like_domsf"/>
</dbReference>
<evidence type="ECO:0000256" key="2">
    <source>
        <dbReference type="ARBA" id="ARBA00015875"/>
    </source>
</evidence>
<dbReference type="RefSeq" id="XP_033592021.1">
    <property type="nucleotide sequence ID" value="XM_033733015.1"/>
</dbReference>
<sequence>MTSTTSTPTPPDAMAEEEDNGADLPMTMAASVILEHLPKDAHAALETAGELKDANGQVKSKVKVRLSPLPNTKALRTPVFNCGTAQRFEFVVRFLRKRLQLKDHESVFCYVNSVFAPGLDEGVGNLWRCFKVGDELVVSYSVTQAFG</sequence>
<gene>
    <name evidence="7" type="ORF">BDY17DRAFT_293633</name>
</gene>
<evidence type="ECO:0000256" key="6">
    <source>
        <dbReference type="RuleBase" id="RU361201"/>
    </source>
</evidence>
<dbReference type="EMBL" id="MU001633">
    <property type="protein sequence ID" value="KAF2485452.1"/>
    <property type="molecule type" value="Genomic_DNA"/>
</dbReference>
<evidence type="ECO:0000256" key="4">
    <source>
        <dbReference type="ARBA" id="ARBA00022786"/>
    </source>
</evidence>
<dbReference type="Pfam" id="PF04110">
    <property type="entry name" value="APG12"/>
    <property type="match status" value="1"/>
</dbReference>
<dbReference type="GO" id="GO:0015031">
    <property type="term" value="P:protein transport"/>
    <property type="evidence" value="ECO:0007669"/>
    <property type="project" value="UniProtKB-KW"/>
</dbReference>
<keyword evidence="5 6" id="KW-0072">Autophagy</keyword>
<dbReference type="GO" id="GO:0034727">
    <property type="term" value="P:piecemeal microautophagy of the nucleus"/>
    <property type="evidence" value="ECO:0007669"/>
    <property type="project" value="TreeGrafter"/>
</dbReference>
<dbReference type="PANTHER" id="PTHR13385:SF0">
    <property type="entry name" value="UBIQUITIN-LIKE PROTEIN ATG12"/>
    <property type="match status" value="1"/>
</dbReference>
<comment type="function">
    <text evidence="6">Ubiquitin-like protein involved in cytoplasm to vacuole transport (Cvt), autophagy vesicles formation, mitophagy, and nucleophagy.</text>
</comment>
<keyword evidence="8" id="KW-1185">Reference proteome</keyword>
<keyword evidence="6" id="KW-0813">Transport</keyword>
<evidence type="ECO:0000256" key="1">
    <source>
        <dbReference type="ARBA" id="ARBA00007778"/>
    </source>
</evidence>
<dbReference type="GeneID" id="54474017"/>
<dbReference type="PANTHER" id="PTHR13385">
    <property type="entry name" value="AUTOPHAGY PROTEIN 12"/>
    <property type="match status" value="1"/>
</dbReference>
<dbReference type="GO" id="GO:0000422">
    <property type="term" value="P:autophagy of mitochondrion"/>
    <property type="evidence" value="ECO:0007669"/>
    <property type="project" value="TreeGrafter"/>
</dbReference>
<comment type="similarity">
    <text evidence="1 6">Belongs to the ATG12 family.</text>
</comment>
<proteinExistence type="inferred from homology"/>
<dbReference type="OrthoDB" id="10003551at2759"/>
<organism evidence="7 8">
    <name type="scientific">Neohortaea acidophila</name>
    <dbReference type="NCBI Taxonomy" id="245834"/>
    <lineage>
        <taxon>Eukaryota</taxon>
        <taxon>Fungi</taxon>
        <taxon>Dikarya</taxon>
        <taxon>Ascomycota</taxon>
        <taxon>Pezizomycotina</taxon>
        <taxon>Dothideomycetes</taxon>
        <taxon>Dothideomycetidae</taxon>
        <taxon>Mycosphaerellales</taxon>
        <taxon>Teratosphaeriaceae</taxon>
        <taxon>Neohortaea</taxon>
    </lineage>
</organism>
<evidence type="ECO:0000256" key="3">
    <source>
        <dbReference type="ARBA" id="ARBA00022499"/>
    </source>
</evidence>
<dbReference type="Proteomes" id="UP000799767">
    <property type="component" value="Unassembled WGS sequence"/>
</dbReference>
<dbReference type="GO" id="GO:0034274">
    <property type="term" value="C:Atg12-Atg5-Atg16 complex"/>
    <property type="evidence" value="ECO:0007669"/>
    <property type="project" value="TreeGrafter"/>
</dbReference>
<evidence type="ECO:0000256" key="5">
    <source>
        <dbReference type="ARBA" id="ARBA00023006"/>
    </source>
</evidence>
<dbReference type="GO" id="GO:0097352">
    <property type="term" value="P:autophagosome maturation"/>
    <property type="evidence" value="ECO:0007669"/>
    <property type="project" value="TreeGrafter"/>
</dbReference>
<name>A0A6A6PZK6_9PEZI</name>
<dbReference type="GO" id="GO:0034045">
    <property type="term" value="C:phagophore assembly site membrane"/>
    <property type="evidence" value="ECO:0007669"/>
    <property type="project" value="UniProtKB-SubCell"/>
</dbReference>
<evidence type="ECO:0000313" key="7">
    <source>
        <dbReference type="EMBL" id="KAF2485452.1"/>
    </source>
</evidence>
<comment type="subunit">
    <text evidence="6">Forms a conjugate with ATG5.</text>
</comment>
<dbReference type="SUPFAM" id="SSF54236">
    <property type="entry name" value="Ubiquitin-like"/>
    <property type="match status" value="1"/>
</dbReference>
<protein>
    <recommendedName>
        <fullName evidence="2 6">Ubiquitin-like protein ATG12</fullName>
    </recommendedName>
</protein>
<dbReference type="InterPro" id="IPR007242">
    <property type="entry name" value="Atg12"/>
</dbReference>
<accession>A0A6A6PZK6</accession>
<dbReference type="Gene3D" id="3.10.20.90">
    <property type="entry name" value="Phosphatidylinositol 3-kinase Catalytic Subunit, Chain A, domain 1"/>
    <property type="match status" value="1"/>
</dbReference>
<dbReference type="GO" id="GO:0061723">
    <property type="term" value="P:glycophagy"/>
    <property type="evidence" value="ECO:0007669"/>
    <property type="project" value="TreeGrafter"/>
</dbReference>
<comment type="subcellular location">
    <subcellularLocation>
        <location evidence="6">Preautophagosomal structure membrane</location>
        <topology evidence="6">Peripheral membrane protein</topology>
    </subcellularLocation>
</comment>
<keyword evidence="6" id="KW-0472">Membrane</keyword>
<dbReference type="GO" id="GO:0000421">
    <property type="term" value="C:autophagosome membrane"/>
    <property type="evidence" value="ECO:0007669"/>
    <property type="project" value="TreeGrafter"/>
</dbReference>
<dbReference type="CDD" id="cd01612">
    <property type="entry name" value="Ubl_ATG12"/>
    <property type="match status" value="1"/>
</dbReference>
<evidence type="ECO:0000313" key="8">
    <source>
        <dbReference type="Proteomes" id="UP000799767"/>
    </source>
</evidence>
<keyword evidence="3 6" id="KW-1017">Isopeptide bond</keyword>